<dbReference type="InterPro" id="IPR027501">
    <property type="entry name" value="Lonp2_euk"/>
</dbReference>
<evidence type="ECO:0000256" key="11">
    <source>
        <dbReference type="PIRSR" id="PIRSR001174-1"/>
    </source>
</evidence>
<dbReference type="InterPro" id="IPR015947">
    <property type="entry name" value="PUA-like_sf"/>
</dbReference>
<keyword evidence="4 13" id="KW-0645">Protease</keyword>
<feature type="compositionally biased region" description="Polar residues" evidence="16">
    <location>
        <begin position="93"/>
        <end position="117"/>
    </location>
</feature>
<evidence type="ECO:0000256" key="6">
    <source>
        <dbReference type="ARBA" id="ARBA00022801"/>
    </source>
</evidence>
<dbReference type="GO" id="GO:0006515">
    <property type="term" value="P:protein quality control for misfolded or incompletely synthesized proteins"/>
    <property type="evidence" value="ECO:0007669"/>
    <property type="project" value="InterPro"/>
</dbReference>
<evidence type="ECO:0000256" key="7">
    <source>
        <dbReference type="ARBA" id="ARBA00022825"/>
    </source>
</evidence>
<evidence type="ECO:0000256" key="4">
    <source>
        <dbReference type="ARBA" id="ARBA00022670"/>
    </source>
</evidence>
<evidence type="ECO:0000313" key="19">
    <source>
        <dbReference type="EMBL" id="CAG8658764.1"/>
    </source>
</evidence>
<keyword evidence="8 12" id="KW-0067">ATP-binding</keyword>
<dbReference type="Gene3D" id="2.30.130.40">
    <property type="entry name" value="LON domain-like"/>
    <property type="match status" value="1"/>
</dbReference>
<dbReference type="GO" id="GO:0004176">
    <property type="term" value="F:ATP-dependent peptidase activity"/>
    <property type="evidence" value="ECO:0007669"/>
    <property type="project" value="UniProtKB-UniRule"/>
</dbReference>
<gene>
    <name evidence="19" type="ORF">DERYTH_LOCUS10592</name>
</gene>
<dbReference type="InterPro" id="IPR014721">
    <property type="entry name" value="Ribsml_uS5_D2-typ_fold_subgr"/>
</dbReference>
<dbReference type="OrthoDB" id="2411602at2759"/>
<feature type="active site" evidence="11 13">
    <location>
        <position position="761"/>
    </location>
</feature>
<evidence type="ECO:0000256" key="5">
    <source>
        <dbReference type="ARBA" id="ARBA00022741"/>
    </source>
</evidence>
<dbReference type="SUPFAM" id="SSF88697">
    <property type="entry name" value="PUA domain-like"/>
    <property type="match status" value="1"/>
</dbReference>
<dbReference type="InterPro" id="IPR054594">
    <property type="entry name" value="Lon_lid"/>
</dbReference>
<feature type="binding site" evidence="12">
    <location>
        <begin position="425"/>
        <end position="432"/>
    </location>
    <ligand>
        <name>ATP</name>
        <dbReference type="ChEBI" id="CHEBI:30616"/>
    </ligand>
</feature>
<dbReference type="CDD" id="cd19500">
    <property type="entry name" value="RecA-like_Lon"/>
    <property type="match status" value="1"/>
</dbReference>
<proteinExistence type="inferred from homology"/>
<dbReference type="GO" id="GO:0005782">
    <property type="term" value="C:peroxisomal matrix"/>
    <property type="evidence" value="ECO:0007669"/>
    <property type="project" value="UniProtKB-SubCell"/>
</dbReference>
<dbReference type="PROSITE" id="PS01046">
    <property type="entry name" value="LON_SER"/>
    <property type="match status" value="1"/>
</dbReference>
<dbReference type="InterPro" id="IPR027543">
    <property type="entry name" value="Lon_bac"/>
</dbReference>
<evidence type="ECO:0000256" key="1">
    <source>
        <dbReference type="ARBA" id="ARBA00004253"/>
    </source>
</evidence>
<dbReference type="Gene3D" id="1.20.58.1480">
    <property type="match status" value="1"/>
</dbReference>
<dbReference type="HAMAP" id="MF_01973">
    <property type="entry name" value="lon_bact"/>
    <property type="match status" value="1"/>
</dbReference>
<reference evidence="19" key="1">
    <citation type="submission" date="2021-06" db="EMBL/GenBank/DDBJ databases">
        <authorList>
            <person name="Kallberg Y."/>
            <person name="Tangrot J."/>
            <person name="Rosling A."/>
        </authorList>
    </citation>
    <scope>NUCLEOTIDE SEQUENCE</scope>
    <source>
        <strain evidence="19">MA453B</strain>
    </source>
</reference>
<sequence length="873" mass="96844">KPQIAKRYRLDKDYQKLKHNEIDKMNSNTAQIPKILPIVPIKNKVLFPGTALPLQIGRKDTAAQLLQRIYKSVDTKDSKYFVGCVPVKPPVPTAQNSTNSEQINTSSKKVTEETSNQSTLTSELHEYGCVARIIRLERSVGGIGGRFFVVVEGIARIHIDQYVFGKPYLEAEVTVYPEPVIPNDDQELQDLAISLKSTGRELFIILQDLKLPVQMLTQLQKFIDGASPGSLADLLVSTIEPPYEEQLKILDAPDLKSRMTAAIDILTRQIHILKITQKIHSTVEGKLDKKHKEFYLRQQLNAIKEELGERDDTSAEEDDVADLTRRLQEAGLTPDADKASQRELKRLKRMHPTQAEYQIVRTYLEWLSEIPWSKGTSDTLDIDKARSQLEEDHYGLEKVKKRILEFLAVLKLKGDMKGPILCLLGPPGVGKTSLGKSIANALGRKFHRISLGGVRDEAEIRGHRRTYLGAMPGLIAQGLRRVGVNNPVFLLDEIDKVGHLSLHGDPSAALLEVLDPEQNNAFNDHYLNVPLDLSKVLFIATANQVDPILPPLLDRMELIRISGYTFEEKLHIAKRHLLPKQIASHGIKPEFVKISDEALLKIATGYTREAGVRNLEREIAGICRAKAVEYANANDNGKTNTYRSEVTINDIVTILGVEKFDDDIAERMTKPGVVTGLAWTATGSGSILFIEATQMTGKGNLQLTGKLGEVIKESAQISISWVRAHSFQLGITTASTESTFFSQKDIHIHFPSGAVPKDGPSAGVALITALVSLFTHRCVPSKTAMTGEITLRGQVLPVGGIKEKIIAAHRAGINKVILPSRNRKDVDGDVPVNVKENIRIVYADNVYDVLQAAFDGEKIWMEPSSIVEVESRL</sequence>
<dbReference type="AlphaFoldDB" id="A0A9N9E3N6"/>
<feature type="region of interest" description="Disordered" evidence="16">
    <location>
        <begin position="92"/>
        <end position="117"/>
    </location>
</feature>
<dbReference type="InterPro" id="IPR020568">
    <property type="entry name" value="Ribosomal_Su5_D2-typ_SF"/>
</dbReference>
<evidence type="ECO:0000256" key="14">
    <source>
        <dbReference type="RuleBase" id="RU000591"/>
    </source>
</evidence>
<dbReference type="PROSITE" id="PS51787">
    <property type="entry name" value="LON_N"/>
    <property type="match status" value="1"/>
</dbReference>
<dbReference type="Gene3D" id="1.20.5.5270">
    <property type="match status" value="1"/>
</dbReference>
<evidence type="ECO:0000256" key="10">
    <source>
        <dbReference type="ARBA" id="ARBA00023140"/>
    </source>
</evidence>
<dbReference type="PIRSF" id="PIRSF001174">
    <property type="entry name" value="Lon_proteas"/>
    <property type="match status" value="1"/>
</dbReference>
<comment type="subcellular location">
    <subcellularLocation>
        <location evidence="2">Cytoplasm</location>
    </subcellularLocation>
    <subcellularLocation>
        <location evidence="1">Peroxisome matrix</location>
    </subcellularLocation>
</comment>
<keyword evidence="6 13" id="KW-0378">Hydrolase</keyword>
<dbReference type="InterPro" id="IPR004815">
    <property type="entry name" value="Lon_bac/euk-typ"/>
</dbReference>
<dbReference type="Pfam" id="PF02190">
    <property type="entry name" value="LON_substr_bdg"/>
    <property type="match status" value="1"/>
</dbReference>
<accession>A0A9N9E3N6</accession>
<dbReference type="EMBL" id="CAJVPY010006226">
    <property type="protein sequence ID" value="CAG8658764.1"/>
    <property type="molecule type" value="Genomic_DNA"/>
</dbReference>
<dbReference type="GO" id="GO:0004252">
    <property type="term" value="F:serine-type endopeptidase activity"/>
    <property type="evidence" value="ECO:0007669"/>
    <property type="project" value="UniProtKB-UniRule"/>
</dbReference>
<dbReference type="InterPro" id="IPR003959">
    <property type="entry name" value="ATPase_AAA_core"/>
</dbReference>
<dbReference type="GO" id="GO:0016887">
    <property type="term" value="F:ATP hydrolysis activity"/>
    <property type="evidence" value="ECO:0007669"/>
    <property type="project" value="InterPro"/>
</dbReference>
<dbReference type="FunFam" id="1.10.8.60:FF:000091">
    <property type="entry name" value="Lon protease homolog 2, peroxisomal"/>
    <property type="match status" value="1"/>
</dbReference>
<keyword evidence="20" id="KW-1185">Reference proteome</keyword>
<dbReference type="Gene3D" id="3.30.230.10">
    <property type="match status" value="1"/>
</dbReference>
<evidence type="ECO:0000256" key="8">
    <source>
        <dbReference type="ARBA" id="ARBA00022840"/>
    </source>
</evidence>
<dbReference type="FunFam" id="1.20.5.5270:FF:000002">
    <property type="entry name" value="Lon protease homolog"/>
    <property type="match status" value="1"/>
</dbReference>
<dbReference type="NCBIfam" id="TIGR00763">
    <property type="entry name" value="lon"/>
    <property type="match status" value="1"/>
</dbReference>
<dbReference type="Proteomes" id="UP000789405">
    <property type="component" value="Unassembled WGS sequence"/>
</dbReference>
<comment type="caution">
    <text evidence="19">The sequence shown here is derived from an EMBL/GenBank/DDBJ whole genome shotgun (WGS) entry which is preliminary data.</text>
</comment>
<feature type="non-terminal residue" evidence="19">
    <location>
        <position position="873"/>
    </location>
</feature>
<dbReference type="SMART" id="SM00382">
    <property type="entry name" value="AAA"/>
    <property type="match status" value="1"/>
</dbReference>
<dbReference type="InterPro" id="IPR046336">
    <property type="entry name" value="Lon_prtase_N_sf"/>
</dbReference>
<dbReference type="InterPro" id="IPR027417">
    <property type="entry name" value="P-loop_NTPase"/>
</dbReference>
<keyword evidence="5 12" id="KW-0547">Nucleotide-binding</keyword>
<evidence type="ECO:0000256" key="13">
    <source>
        <dbReference type="PROSITE-ProRule" id="PRU01122"/>
    </source>
</evidence>
<dbReference type="Gene3D" id="1.10.8.60">
    <property type="match status" value="1"/>
</dbReference>
<dbReference type="SUPFAM" id="SSF52540">
    <property type="entry name" value="P-loop containing nucleoside triphosphate hydrolases"/>
    <property type="match status" value="1"/>
</dbReference>
<feature type="domain" description="Lon proteolytic" evidence="17">
    <location>
        <begin position="668"/>
        <end position="856"/>
    </location>
</feature>
<keyword evidence="7 13" id="KW-0720">Serine protease</keyword>
<evidence type="ECO:0000256" key="3">
    <source>
        <dbReference type="ARBA" id="ARBA00022490"/>
    </source>
</evidence>
<feature type="domain" description="Lon N-terminal" evidence="18">
    <location>
        <begin position="36"/>
        <end position="270"/>
    </location>
</feature>
<keyword evidence="9" id="KW-0346">Stress response</keyword>
<evidence type="ECO:0000256" key="16">
    <source>
        <dbReference type="SAM" id="MobiDB-lite"/>
    </source>
</evidence>
<dbReference type="GO" id="GO:0043565">
    <property type="term" value="F:sequence-specific DNA binding"/>
    <property type="evidence" value="ECO:0007669"/>
    <property type="project" value="InterPro"/>
</dbReference>
<feature type="active site" evidence="11 13">
    <location>
        <position position="804"/>
    </location>
</feature>
<dbReference type="InterPro" id="IPR008269">
    <property type="entry name" value="Lon_proteolytic"/>
</dbReference>
<dbReference type="SUPFAM" id="SSF54211">
    <property type="entry name" value="Ribosomal protein S5 domain 2-like"/>
    <property type="match status" value="1"/>
</dbReference>
<dbReference type="HAMAP" id="MF_03121">
    <property type="entry name" value="lonp2_euk"/>
    <property type="match status" value="1"/>
</dbReference>
<dbReference type="PANTHER" id="PTHR10046">
    <property type="entry name" value="ATP DEPENDENT LON PROTEASE FAMILY MEMBER"/>
    <property type="match status" value="1"/>
</dbReference>
<dbReference type="PROSITE" id="PS51786">
    <property type="entry name" value="LON_PROTEOLYTIC"/>
    <property type="match status" value="1"/>
</dbReference>
<evidence type="ECO:0000259" key="17">
    <source>
        <dbReference type="PROSITE" id="PS51786"/>
    </source>
</evidence>
<dbReference type="PRINTS" id="PR00830">
    <property type="entry name" value="ENDOLAPTASE"/>
</dbReference>
<keyword evidence="10" id="KW-0576">Peroxisome</keyword>
<dbReference type="InterPro" id="IPR003111">
    <property type="entry name" value="Lon_prtase_N"/>
</dbReference>
<organism evidence="19 20">
    <name type="scientific">Dentiscutata erythropus</name>
    <dbReference type="NCBI Taxonomy" id="1348616"/>
    <lineage>
        <taxon>Eukaryota</taxon>
        <taxon>Fungi</taxon>
        <taxon>Fungi incertae sedis</taxon>
        <taxon>Mucoromycota</taxon>
        <taxon>Glomeromycotina</taxon>
        <taxon>Glomeromycetes</taxon>
        <taxon>Diversisporales</taxon>
        <taxon>Gigasporaceae</taxon>
        <taxon>Dentiscutata</taxon>
    </lineage>
</organism>
<evidence type="ECO:0000256" key="12">
    <source>
        <dbReference type="PIRSR" id="PIRSR001174-2"/>
    </source>
</evidence>
<dbReference type="GO" id="GO:0005524">
    <property type="term" value="F:ATP binding"/>
    <property type="evidence" value="ECO:0007669"/>
    <property type="project" value="UniProtKB-KW"/>
</dbReference>
<dbReference type="FunFam" id="3.40.50.300:FF:000382">
    <property type="entry name" value="Lon protease homolog 2, peroxisomal"/>
    <property type="match status" value="1"/>
</dbReference>
<dbReference type="Pfam" id="PF05362">
    <property type="entry name" value="Lon_C"/>
    <property type="match status" value="1"/>
</dbReference>
<evidence type="ECO:0000256" key="9">
    <source>
        <dbReference type="ARBA" id="ARBA00023016"/>
    </source>
</evidence>
<dbReference type="Pfam" id="PF22667">
    <property type="entry name" value="Lon_lid"/>
    <property type="match status" value="1"/>
</dbReference>
<evidence type="ECO:0000259" key="18">
    <source>
        <dbReference type="PROSITE" id="PS51787"/>
    </source>
</evidence>
<dbReference type="InterPro" id="IPR003593">
    <property type="entry name" value="AAA+_ATPase"/>
</dbReference>
<dbReference type="InterPro" id="IPR008268">
    <property type="entry name" value="Peptidase_S16_AS"/>
</dbReference>
<dbReference type="SMART" id="SM00464">
    <property type="entry name" value="LON"/>
    <property type="match status" value="1"/>
</dbReference>
<dbReference type="FunFam" id="3.30.230.10:FF:000019">
    <property type="entry name" value="Lon protease homolog 2, peroxisomal"/>
    <property type="match status" value="1"/>
</dbReference>
<comment type="similarity">
    <text evidence="13 14">Belongs to the peptidase S16 family.</text>
</comment>
<evidence type="ECO:0000313" key="20">
    <source>
        <dbReference type="Proteomes" id="UP000789405"/>
    </source>
</evidence>
<dbReference type="EC" id="3.4.21.-" evidence="15"/>
<evidence type="ECO:0000256" key="15">
    <source>
        <dbReference type="RuleBase" id="RU000592"/>
    </source>
</evidence>
<keyword evidence="3" id="KW-0963">Cytoplasm</keyword>
<protein>
    <recommendedName>
        <fullName evidence="15">Lon protease homolog</fullName>
        <ecNumber evidence="15">3.4.21.-</ecNumber>
    </recommendedName>
</protein>
<dbReference type="InterPro" id="IPR027065">
    <property type="entry name" value="Lon_Prtase"/>
</dbReference>
<name>A0A9N9E3N6_9GLOM</name>
<evidence type="ECO:0000256" key="2">
    <source>
        <dbReference type="ARBA" id="ARBA00004496"/>
    </source>
</evidence>
<dbReference type="Gene3D" id="3.40.50.300">
    <property type="entry name" value="P-loop containing nucleotide triphosphate hydrolases"/>
    <property type="match status" value="1"/>
</dbReference>
<dbReference type="Pfam" id="PF00004">
    <property type="entry name" value="AAA"/>
    <property type="match status" value="1"/>
</dbReference>